<evidence type="ECO:0000313" key="3">
    <source>
        <dbReference type="Proteomes" id="UP001596166"/>
    </source>
</evidence>
<organism evidence="2 3">
    <name type="scientific">Azospirillum himalayense</name>
    <dbReference type="NCBI Taxonomy" id="654847"/>
    <lineage>
        <taxon>Bacteria</taxon>
        <taxon>Pseudomonadati</taxon>
        <taxon>Pseudomonadota</taxon>
        <taxon>Alphaproteobacteria</taxon>
        <taxon>Rhodospirillales</taxon>
        <taxon>Azospirillaceae</taxon>
        <taxon>Azospirillum</taxon>
    </lineage>
</organism>
<feature type="region of interest" description="Disordered" evidence="1">
    <location>
        <begin position="1"/>
        <end position="29"/>
    </location>
</feature>
<keyword evidence="3" id="KW-1185">Reference proteome</keyword>
<proteinExistence type="predicted"/>
<evidence type="ECO:0000256" key="1">
    <source>
        <dbReference type="SAM" id="MobiDB-lite"/>
    </source>
</evidence>
<dbReference type="Proteomes" id="UP001596166">
    <property type="component" value="Unassembled WGS sequence"/>
</dbReference>
<dbReference type="RefSeq" id="WP_376994089.1">
    <property type="nucleotide sequence ID" value="NZ_JBHSLC010000006.1"/>
</dbReference>
<accession>A0ABW0FZU9</accession>
<name>A0ABW0FZU9_9PROT</name>
<protein>
    <submittedName>
        <fullName evidence="2">Uncharacterized protein</fullName>
    </submittedName>
</protein>
<evidence type="ECO:0000313" key="2">
    <source>
        <dbReference type="EMBL" id="MFC5354345.1"/>
    </source>
</evidence>
<dbReference type="EMBL" id="JBHSLC010000006">
    <property type="protein sequence ID" value="MFC5354345.1"/>
    <property type="molecule type" value="Genomic_DNA"/>
</dbReference>
<gene>
    <name evidence="2" type="ORF">ACFPMG_04930</name>
</gene>
<sequence>MSGNGAMEMGRGTPLGQTAPRHGPGQEKSAGDLMIAKKLIADSLLAEKAVLAMENEAMQIRISLLNQLTGRYFAFKVRHCVALPFFS</sequence>
<reference evidence="3" key="1">
    <citation type="journal article" date="2019" name="Int. J. Syst. Evol. Microbiol.">
        <title>The Global Catalogue of Microorganisms (GCM) 10K type strain sequencing project: providing services to taxonomists for standard genome sequencing and annotation.</title>
        <authorList>
            <consortium name="The Broad Institute Genomics Platform"/>
            <consortium name="The Broad Institute Genome Sequencing Center for Infectious Disease"/>
            <person name="Wu L."/>
            <person name="Ma J."/>
        </authorList>
    </citation>
    <scope>NUCLEOTIDE SEQUENCE [LARGE SCALE GENOMIC DNA]</scope>
    <source>
        <strain evidence="3">CCUG 58760</strain>
    </source>
</reference>
<comment type="caution">
    <text evidence="2">The sequence shown here is derived from an EMBL/GenBank/DDBJ whole genome shotgun (WGS) entry which is preliminary data.</text>
</comment>